<protein>
    <submittedName>
        <fullName evidence="1">Uncharacterized protein</fullName>
    </submittedName>
</protein>
<keyword evidence="2" id="KW-1185">Reference proteome</keyword>
<comment type="caution">
    <text evidence="1">The sequence shown here is derived from an EMBL/GenBank/DDBJ whole genome shotgun (WGS) entry which is preliminary data.</text>
</comment>
<reference evidence="1" key="1">
    <citation type="submission" date="2021-01" db="EMBL/GenBank/DDBJ databases">
        <authorList>
            <person name="Li R."/>
            <person name="Bekaert M."/>
        </authorList>
    </citation>
    <scope>NUCLEOTIDE SEQUENCE</scope>
    <source>
        <strain evidence="1">Farmed</strain>
    </source>
</reference>
<dbReference type="AlphaFoldDB" id="A0A812AZ51"/>
<dbReference type="Proteomes" id="UP000597762">
    <property type="component" value="Unassembled WGS sequence"/>
</dbReference>
<sequence>MAEFRHEMPNSIREYFQFRDDLSSIGGVIVYKDRIVIPPSLLSSVAFLHSNCRAELGVKTVKRLLMDNTSPSGTIDTVSFQRAMLQYRNTLDRDAKLSPAMCIFGRPIRDFILIIPGNYRPRETWRSTWKAHEEALQNLHMRCAERLSKHIKQLPPLVVGDHVWIQNQVGPYARKWDKTGVDIEVRPVRDKKSDTPEWKILTEVCPSATPSLKADNR</sequence>
<gene>
    <name evidence="1" type="ORF">SPHA_7074</name>
</gene>
<evidence type="ECO:0000313" key="1">
    <source>
        <dbReference type="EMBL" id="CAE1161919.1"/>
    </source>
</evidence>
<dbReference type="OrthoDB" id="2286242at2759"/>
<dbReference type="PANTHER" id="PTHR37984:SF7">
    <property type="entry name" value="INTEGRASE CATALYTIC DOMAIN-CONTAINING PROTEIN"/>
    <property type="match status" value="1"/>
</dbReference>
<dbReference type="InterPro" id="IPR050951">
    <property type="entry name" value="Retrovirus_Pol_polyprotein"/>
</dbReference>
<organism evidence="1 2">
    <name type="scientific">Acanthosepion pharaonis</name>
    <name type="common">Pharaoh cuttlefish</name>
    <name type="synonym">Sepia pharaonis</name>
    <dbReference type="NCBI Taxonomy" id="158019"/>
    <lineage>
        <taxon>Eukaryota</taxon>
        <taxon>Metazoa</taxon>
        <taxon>Spiralia</taxon>
        <taxon>Lophotrochozoa</taxon>
        <taxon>Mollusca</taxon>
        <taxon>Cephalopoda</taxon>
        <taxon>Coleoidea</taxon>
        <taxon>Decapodiformes</taxon>
        <taxon>Sepiida</taxon>
        <taxon>Sepiina</taxon>
        <taxon>Sepiidae</taxon>
        <taxon>Acanthosepion</taxon>
    </lineage>
</organism>
<dbReference type="PANTHER" id="PTHR37984">
    <property type="entry name" value="PROTEIN CBG26694"/>
    <property type="match status" value="1"/>
</dbReference>
<accession>A0A812AZ51</accession>
<name>A0A812AZ51_ACAPH</name>
<dbReference type="EMBL" id="CAHIKZ030000227">
    <property type="protein sequence ID" value="CAE1161919.1"/>
    <property type="molecule type" value="Genomic_DNA"/>
</dbReference>
<proteinExistence type="predicted"/>
<evidence type="ECO:0000313" key="2">
    <source>
        <dbReference type="Proteomes" id="UP000597762"/>
    </source>
</evidence>